<protein>
    <submittedName>
        <fullName evidence="2">Uncharacterized protein</fullName>
    </submittedName>
</protein>
<accession>A0A6S9H3I0</accession>
<evidence type="ECO:0000313" key="2">
    <source>
        <dbReference type="EMBL" id="CAE0639565.1"/>
    </source>
</evidence>
<organism evidence="2">
    <name type="scientific">Heterosigma akashiwo</name>
    <name type="common">Chromophytic alga</name>
    <name type="synonym">Heterosigma carterae</name>
    <dbReference type="NCBI Taxonomy" id="2829"/>
    <lineage>
        <taxon>Eukaryota</taxon>
        <taxon>Sar</taxon>
        <taxon>Stramenopiles</taxon>
        <taxon>Ochrophyta</taxon>
        <taxon>Raphidophyceae</taxon>
        <taxon>Chattonellales</taxon>
        <taxon>Chattonellaceae</taxon>
        <taxon>Heterosigma</taxon>
    </lineage>
</organism>
<dbReference type="AlphaFoldDB" id="A0A6S9H3I0"/>
<dbReference type="EMBL" id="HBIU01040387">
    <property type="protein sequence ID" value="CAE0639565.1"/>
    <property type="molecule type" value="Transcribed_RNA"/>
</dbReference>
<gene>
    <name evidence="2" type="ORF">HAKA00212_LOCUS18380</name>
</gene>
<name>A0A6S9H3I0_HETAK</name>
<proteinExistence type="predicted"/>
<reference evidence="2" key="1">
    <citation type="submission" date="2021-01" db="EMBL/GenBank/DDBJ databases">
        <authorList>
            <person name="Corre E."/>
            <person name="Pelletier E."/>
            <person name="Niang G."/>
            <person name="Scheremetjew M."/>
            <person name="Finn R."/>
            <person name="Kale V."/>
            <person name="Holt S."/>
            <person name="Cochrane G."/>
            <person name="Meng A."/>
            <person name="Brown T."/>
            <person name="Cohen L."/>
        </authorList>
    </citation>
    <scope>NUCLEOTIDE SEQUENCE</scope>
    <source>
        <strain evidence="2">CCMP3107</strain>
    </source>
</reference>
<sequence length="132" mass="15019">MGKYGFSADDEGELLPLAPPRQDIPDRPKTSRHVPNPTPDEYADYVLPSPNKSHQAQGGVAEEFLELEIDEDDRVDPEVLDDGQDHIFLSPKQYKRYRNVASIDEVGQKKNDQPAIRQEEIGRLLLQMALFF</sequence>
<evidence type="ECO:0000256" key="1">
    <source>
        <dbReference type="SAM" id="MobiDB-lite"/>
    </source>
</evidence>
<feature type="region of interest" description="Disordered" evidence="1">
    <location>
        <begin position="1"/>
        <end position="41"/>
    </location>
</feature>